<feature type="compositionally biased region" description="Polar residues" evidence="1">
    <location>
        <begin position="1280"/>
        <end position="1296"/>
    </location>
</feature>
<feature type="compositionally biased region" description="Polar residues" evidence="1">
    <location>
        <begin position="2500"/>
        <end position="2516"/>
    </location>
</feature>
<feature type="region of interest" description="Disordered" evidence="1">
    <location>
        <begin position="2669"/>
        <end position="2705"/>
    </location>
</feature>
<feature type="compositionally biased region" description="Low complexity" evidence="1">
    <location>
        <begin position="1697"/>
        <end position="1711"/>
    </location>
</feature>
<feature type="region of interest" description="Disordered" evidence="1">
    <location>
        <begin position="1850"/>
        <end position="1883"/>
    </location>
</feature>
<feature type="region of interest" description="Disordered" evidence="1">
    <location>
        <begin position="2060"/>
        <end position="2111"/>
    </location>
</feature>
<feature type="region of interest" description="Disordered" evidence="1">
    <location>
        <begin position="1050"/>
        <end position="1083"/>
    </location>
</feature>
<feature type="compositionally biased region" description="Basic residues" evidence="1">
    <location>
        <begin position="1450"/>
        <end position="1461"/>
    </location>
</feature>
<dbReference type="PANTHER" id="PTHR48176">
    <property type="entry name" value="DDRGK DOMAIN-CONTAINING PROTEIN 1"/>
    <property type="match status" value="1"/>
</dbReference>
<feature type="region of interest" description="Disordered" evidence="1">
    <location>
        <begin position="1990"/>
        <end position="2014"/>
    </location>
</feature>
<feature type="compositionally biased region" description="Basic and acidic residues" evidence="1">
    <location>
        <begin position="1601"/>
        <end position="1612"/>
    </location>
</feature>
<accession>A0ABR4QD06</accession>
<proteinExistence type="predicted"/>
<feature type="region of interest" description="Disordered" evidence="1">
    <location>
        <begin position="2480"/>
        <end position="2533"/>
    </location>
</feature>
<keyword evidence="2" id="KW-0472">Membrane</keyword>
<protein>
    <submittedName>
        <fullName evidence="3">Uncharacterized protein</fullName>
    </submittedName>
</protein>
<feature type="region of interest" description="Disordered" evidence="1">
    <location>
        <begin position="2738"/>
        <end position="2778"/>
    </location>
</feature>
<comment type="caution">
    <text evidence="3">The sequence shown here is derived from an EMBL/GenBank/DDBJ whole genome shotgun (WGS) entry which is preliminary data.</text>
</comment>
<feature type="compositionally biased region" description="Basic residues" evidence="1">
    <location>
        <begin position="2670"/>
        <end position="2681"/>
    </location>
</feature>
<sequence>MQCVRQTRSKCMILWMTVSSDGEQRNSEGSETSLATVPPLRKVAPYPTTSDHHLRLTLLPPSSPHHTTPHLPPPALHCTIPSSTNAPPLTQMPSSCLHSTPHLPTSPPTTSTNLISSASLLLSISTSTSTSTSTFNPTPPHPTPPHPHVCPMPAPHTPHFTQRNSFNQLHHSQPSHSITSSIHTYIPTTTSHPPIPPPTYPPAGLPACLPSYLPTFLPSYASSRQLSAPYFGHTSFSALLIKMSQYMHLSHSRGGKRHEERRRREEEEKRRRGEEEKRKGMRRMQPSILSLSSFCRNIHICTRPRVHSTSDMCDAMTGASQLLLHLTQQLLLMTEIMAVVAIIMMIVIMVVVWWMCSINVTFLAMSADAMRQADTIKMHDTVDDTLLAQPRHTSVQSTGTRRREAVQADHSGDSTPTHIAAVAIGRPFPLTTSLATVPPLRKVAPYPTTSDHHLRLTLLPPSSPHHTTPHLPPPALHCTIPSSTNAPPLTQMPSSCLHSTPHLPTSPPTTSTNLISSASLLLSISTSTSTSTSTFNPTPPHPTPPHPHVCPMPAPHTPHFTQRNSFNQLHHSQPSHSITSSIHTYIPTTTSHPPIPPPTYPPAGLPACLPSYLPTFLPSYASSRQLSAPYFGHTSFSALLIKMSQYMHLSHSRGGKRHEERRRREEEEKRRRGEEEKRKGMRRMQPSILSLSSFCRNIHICTRPRVHSTSDMCDAMTGASQLLLHLTQQLLLMTEIMAVVAIIMMIVIMVVVWWMCSINVTFLAMSADAMRQADTIKMHDTVDDTLLAQPRHTSVQSTGTRRREAVQADHSGDSTPTHIAAVAIGRPFPLTTSLATVPPLRKVAPYPTTSDHHLRLTLLPPSSPHHTTPHLPPPALHCTIPSSTNAPPLTQMPSSCLHSTPHLPTSPPTTSTNLISSASLLLSISTSTSTSTSTFNPTPPHPTPPHPHVCPMPAPHTPHFTQRNSFNQLHHSQPSHSITSSIHTYIPTTTSHPPIPPPTYPPAGLPACLPSYLPTFLPSYASSRQLSAPYFGHTSFSALLIKMSQYMHLSHSRGGKRHEERRRREEEEKRRRGEEEKRKGMRRMQPSILSLSSFCRNIHICTRPRVHSTSDMCDAMTGASQLLLHLTQQLLLMTEIMAVVAIIMMIVIMVVVWWMCSINVTFLAMSADAMRQADTIKMHDTVDDTLLAQPRHTSVQSTGTRRREAVQADHSGDSTPTHIAAVAIGRPFPLTTSLATVPPLRKVAPYPTTSDHHLRLTLLPPSSPHHTTPHLPPPALHCTIPSSTNAPPLTQMPSSCLHSTPHLPTSPPTTSTNLISSASLLLSISTSTSTSTSTFNPTPPHPTPPHPHVCPMPAPHTPHFTQRNSFNQLHHSQPSHSITSSIHTYIPTTTSHPPIPPPTYPPAGLPACLPSYLPTFLPSYASSRQLSAPYFGHTSFSALLIKMSQYMHLSHSRGGKRHEERRRREEEEKRRRGEEEKRKGMRRMQPSILSLSSFCRNIHICTRPRVHSTSDMCDAMTGASQLLLHLTQQLLLMTEIMAVVAIIMMIVIMVVVWWMCSINVTFLAMSADAMRQADTIKMHDTVDDTLLAQPRHTSVQSTGTRRREAVQADHSGDSTPTHIAAVAIGRPFPLTTSLATVPPLRKVAPYPTTSDHHLRLTLLPPSSPHHTTPHLPPPALHCTIPSSTNAPPLTQMPSSCLHSTPHLPTSPPTTSTNLISSASLLLSISTSTSTSTSTFNPTPPHPTPPHPHVCPMPAPHTPHFTQRNSFNQLHHSQPSHSITSSIHTYIPTTTSHPPIPPPTYPPAGLPACLPSYLPTFLPSYASSRQLSAPYFGHTSFSALLIKMSQYMHLSHSRGGKRHEERRRREEEEKRRRGEEEKRKGMRRMQPSILSLSSFCRNIHICTRPRVHSTSDMCDAMTGASQLLLHLTQQLLLMTEIMAVVAIIMMIVIMVVVWWMCSINVTFLAMSADAMRQADTIKMHDTVDDTLLAQPRHTSVQSTGTRRREAVQADHSGDSTPTHIAAVAIGRPFPLTTSLATVPPLRKVAPYPTTSDHHLRLTLLPPSSPHHTTPHLPPPALHCTIPSSTNAPPLTQMPSSCLHSTPHLPTSPPTTSTNLISSASLLLSISTSTSTSTSTFNPTPPHPTPPHPHVCPMPAPHTPHFTQRNSFNQLHHSQPSHSITSSIHTYIPTTTSHPPIPPPTYPPAGLPACLPSYLPTFLPSYASSRQLSAPYFGHTSFSALLIKMSQYMHLSHSRGGKRHEERRRREEEEKRRRGEEEKRKGMRRMQPSILSLSSFCRNIHICTRPRVHSTSDMCDAMTGASQLLLHLTQQLLLMTEIMAVVAIIMMIVIMVVVWWMCSINVTFLAMSADAMRQADTIKMHDTVDDTLLAQPRHTSVQSTGTRRREAVQADHSGDSTPTHIAAVAIGRPFPLTVGGSEEGQSRQPNETTVLVATSLATVPPLRKVAPYPTTSDHHLRLTLLPPSSPHHTTPHLPPPALHCTIPSSTNAPPLTQMPSSCLHSTPHLPTSPPTTSTNLISSASLLLSISTSTSTSTSTFNPTPPHPTPPHPHVCPMPAPHTPHFTQRNSFNQLHHSQPSHSITSSIHTYIPTTTSHPPIPPPTYPPAGLPACLPSYLPTFLPSYASSRQLSAPYFGHTSFSALLIKMSQYMHLSHSRGGKRHEERRRREEEEKRRRGEEEKRKGMRRMQPSILSLSSFCRNIHICTRPRVHSTSDMCDAMTGASQLLPPSDAAAAADDGDHGGRRNYHDDSDNGGGVVDVQH</sequence>
<feature type="compositionally biased region" description="Basic and acidic residues" evidence="1">
    <location>
        <begin position="1462"/>
        <end position="1478"/>
    </location>
</feature>
<feature type="region of interest" description="Disordered" evidence="1">
    <location>
        <begin position="1260"/>
        <end position="1311"/>
    </location>
</feature>
<feature type="compositionally biased region" description="Polar residues" evidence="1">
    <location>
        <begin position="1680"/>
        <end position="1696"/>
    </location>
</feature>
<feature type="region of interest" description="Disordered" evidence="1">
    <location>
        <begin position="790"/>
        <end position="814"/>
    </location>
</feature>
<feature type="compositionally biased region" description="Low complexity" evidence="1">
    <location>
        <begin position="497"/>
        <end position="511"/>
    </location>
</feature>
<feature type="compositionally biased region" description="Low complexity" evidence="1">
    <location>
        <begin position="897"/>
        <end position="911"/>
    </location>
</feature>
<feature type="region of interest" description="Disordered" evidence="1">
    <location>
        <begin position="1660"/>
        <end position="1711"/>
    </location>
</feature>
<feature type="compositionally biased region" description="Polar residues" evidence="1">
    <location>
        <begin position="480"/>
        <end position="496"/>
    </location>
</feature>
<feature type="region of interest" description="Disordered" evidence="1">
    <location>
        <begin position="1190"/>
        <end position="1214"/>
    </location>
</feature>
<feature type="region of interest" description="Disordered" evidence="1">
    <location>
        <begin position="460"/>
        <end position="511"/>
    </location>
</feature>
<evidence type="ECO:0000256" key="1">
    <source>
        <dbReference type="SAM" id="MobiDB-lite"/>
    </source>
</evidence>
<feature type="compositionally biased region" description="Basic residues" evidence="1">
    <location>
        <begin position="2250"/>
        <end position="2261"/>
    </location>
</feature>
<dbReference type="InterPro" id="IPR050899">
    <property type="entry name" value="DDRGK_domain-containing"/>
</dbReference>
<feature type="transmembrane region" description="Helical" evidence="2">
    <location>
        <begin position="730"/>
        <end position="755"/>
    </location>
</feature>
<feature type="compositionally biased region" description="Basic and acidic residues" evidence="1">
    <location>
        <begin position="1062"/>
        <end position="1078"/>
    </location>
</feature>
<feature type="transmembrane region" description="Helical" evidence="2">
    <location>
        <begin position="2330"/>
        <end position="2355"/>
    </location>
</feature>
<organism evidence="3 4">
    <name type="scientific">Taenia crassiceps</name>
    <dbReference type="NCBI Taxonomy" id="6207"/>
    <lineage>
        <taxon>Eukaryota</taxon>
        <taxon>Metazoa</taxon>
        <taxon>Spiralia</taxon>
        <taxon>Lophotrochozoa</taxon>
        <taxon>Platyhelminthes</taxon>
        <taxon>Cestoda</taxon>
        <taxon>Eucestoda</taxon>
        <taxon>Cyclophyllidea</taxon>
        <taxon>Taeniidae</taxon>
        <taxon>Taenia</taxon>
    </lineage>
</organism>
<feature type="compositionally biased region" description="Low complexity" evidence="1">
    <location>
        <begin position="97"/>
        <end position="113"/>
    </location>
</feature>
<feature type="region of interest" description="Disordered" evidence="1">
    <location>
        <begin position="128"/>
        <end position="162"/>
    </location>
</feature>
<keyword evidence="2" id="KW-0812">Transmembrane</keyword>
<feature type="region of interest" description="Disordered" evidence="1">
    <location>
        <begin position="860"/>
        <end position="911"/>
    </location>
</feature>
<feature type="transmembrane region" description="Helical" evidence="2">
    <location>
        <begin position="1930"/>
        <end position="1956"/>
    </location>
</feature>
<feature type="compositionally biased region" description="Basic and acidic residues" evidence="1">
    <location>
        <begin position="2262"/>
        <end position="2278"/>
    </location>
</feature>
<feature type="region of interest" description="Disordered" evidence="1">
    <location>
        <begin position="1450"/>
        <end position="1483"/>
    </location>
</feature>
<feature type="compositionally biased region" description="Basic residues" evidence="1">
    <location>
        <begin position="1850"/>
        <end position="1861"/>
    </location>
</feature>
<keyword evidence="2" id="KW-1133">Transmembrane helix</keyword>
<feature type="compositionally biased region" description="Basic and acidic residues" evidence="1">
    <location>
        <begin position="1862"/>
        <end position="1878"/>
    </location>
</feature>
<feature type="compositionally biased region" description="Basic and acidic residues" evidence="1">
    <location>
        <begin position="2001"/>
        <end position="2012"/>
    </location>
</feature>
<dbReference type="PANTHER" id="PTHR48176:SF1">
    <property type="entry name" value="DDRGK DOMAIN-CONTAINING PROTEIN 1"/>
    <property type="match status" value="1"/>
</dbReference>
<feature type="compositionally biased region" description="Basic and acidic residues" evidence="1">
    <location>
        <begin position="2401"/>
        <end position="2412"/>
    </location>
</feature>
<feature type="region of interest" description="Disordered" evidence="1">
    <location>
        <begin position="650"/>
        <end position="683"/>
    </location>
</feature>
<keyword evidence="4" id="KW-1185">Reference proteome</keyword>
<feature type="compositionally biased region" description="Low complexity" evidence="1">
    <location>
        <begin position="1297"/>
        <end position="1311"/>
    </location>
</feature>
<name>A0ABR4QD06_9CEST</name>
<feature type="compositionally biased region" description="Basic and acidic residues" evidence="1">
    <location>
        <begin position="401"/>
        <end position="412"/>
    </location>
</feature>
<feature type="region of interest" description="Disordered" evidence="1">
    <location>
        <begin position="2250"/>
        <end position="2283"/>
    </location>
</feature>
<dbReference type="Proteomes" id="UP001651158">
    <property type="component" value="Unassembled WGS sequence"/>
</dbReference>
<feature type="compositionally biased region" description="Polar residues" evidence="1">
    <location>
        <begin position="80"/>
        <end position="96"/>
    </location>
</feature>
<feature type="compositionally biased region" description="Basic residues" evidence="1">
    <location>
        <begin position="650"/>
        <end position="661"/>
    </location>
</feature>
<feature type="transmembrane region" description="Helical" evidence="2">
    <location>
        <begin position="330"/>
        <end position="356"/>
    </location>
</feature>
<evidence type="ECO:0000313" key="3">
    <source>
        <dbReference type="EMBL" id="KAL5107466.1"/>
    </source>
</evidence>
<feature type="transmembrane region" description="Helical" evidence="2">
    <location>
        <begin position="1130"/>
        <end position="1156"/>
    </location>
</feature>
<feature type="region of interest" description="Disordered" evidence="1">
    <location>
        <begin position="250"/>
        <end position="284"/>
    </location>
</feature>
<feature type="compositionally biased region" description="Low complexity" evidence="1">
    <location>
        <begin position="2097"/>
        <end position="2111"/>
    </location>
</feature>
<feature type="transmembrane region" description="Helical" evidence="2">
    <location>
        <begin position="1530"/>
        <end position="1555"/>
    </location>
</feature>
<feature type="compositionally biased region" description="Basic and acidic residues" evidence="1">
    <location>
        <begin position="2682"/>
        <end position="2698"/>
    </location>
</feature>
<feature type="compositionally biased region" description="Basic and acidic residues" evidence="1">
    <location>
        <begin position="1201"/>
        <end position="1212"/>
    </location>
</feature>
<feature type="compositionally biased region" description="Basic residues" evidence="1">
    <location>
        <begin position="250"/>
        <end position="261"/>
    </location>
</feature>
<feature type="compositionally biased region" description="Basic residues" evidence="1">
    <location>
        <begin position="1050"/>
        <end position="1061"/>
    </location>
</feature>
<feature type="region of interest" description="Disordered" evidence="1">
    <location>
        <begin position="1590"/>
        <end position="1614"/>
    </location>
</feature>
<evidence type="ECO:0000313" key="4">
    <source>
        <dbReference type="Proteomes" id="UP001651158"/>
    </source>
</evidence>
<feature type="region of interest" description="Disordered" evidence="1">
    <location>
        <begin position="62"/>
        <end position="113"/>
    </location>
</feature>
<feature type="compositionally biased region" description="Basic and acidic residues" evidence="1">
    <location>
        <begin position="801"/>
        <end position="812"/>
    </location>
</feature>
<feature type="compositionally biased region" description="Polar residues" evidence="1">
    <location>
        <begin position="2080"/>
        <end position="2096"/>
    </location>
</feature>
<evidence type="ECO:0000256" key="2">
    <source>
        <dbReference type="SAM" id="Phobius"/>
    </source>
</evidence>
<feature type="compositionally biased region" description="Basic and acidic residues" evidence="1">
    <location>
        <begin position="262"/>
        <end position="278"/>
    </location>
</feature>
<feature type="compositionally biased region" description="Low complexity" evidence="1">
    <location>
        <begin position="2517"/>
        <end position="2533"/>
    </location>
</feature>
<feature type="compositionally biased region" description="Polar residues" evidence="1">
    <location>
        <begin position="880"/>
        <end position="896"/>
    </location>
</feature>
<feature type="region of interest" description="Disordered" evidence="1">
    <location>
        <begin position="2389"/>
        <end position="2415"/>
    </location>
</feature>
<feature type="region of interest" description="Disordered" evidence="1">
    <location>
        <begin position="390"/>
        <end position="414"/>
    </location>
</feature>
<feature type="compositionally biased region" description="Basic and acidic residues" evidence="1">
    <location>
        <begin position="2754"/>
        <end position="2767"/>
    </location>
</feature>
<gene>
    <name evidence="3" type="ORF">TcWFU_002598</name>
</gene>
<feature type="compositionally biased region" description="Basic and acidic residues" evidence="1">
    <location>
        <begin position="662"/>
        <end position="678"/>
    </location>
</feature>
<reference evidence="3 4" key="1">
    <citation type="journal article" date="2022" name="Front. Cell. Infect. Microbiol.">
        <title>The Genomes of Two Strains of Taenia crassiceps the Animal Model for the Study of Human Cysticercosis.</title>
        <authorList>
            <person name="Bobes R.J."/>
            <person name="Estrada K."/>
            <person name="Rios-Valencia D.G."/>
            <person name="Calderon-Gallegos A."/>
            <person name="de la Torre P."/>
            <person name="Carrero J.C."/>
            <person name="Sanchez-Flores A."/>
            <person name="Laclette J.P."/>
        </authorList>
    </citation>
    <scope>NUCLEOTIDE SEQUENCE [LARGE SCALE GENOMIC DNA]</scope>
    <source>
        <strain evidence="3">WFUcys</strain>
    </source>
</reference>
<feature type="compositionally biased region" description="Pro residues" evidence="1">
    <location>
        <begin position="137"/>
        <end position="156"/>
    </location>
</feature>
<feature type="compositionally biased region" description="Gly residues" evidence="1">
    <location>
        <begin position="2769"/>
        <end position="2778"/>
    </location>
</feature>
<dbReference type="EMBL" id="JAKROA010000004">
    <property type="protein sequence ID" value="KAL5107466.1"/>
    <property type="molecule type" value="Genomic_DNA"/>
</dbReference>